<dbReference type="AlphaFoldDB" id="A0A183C7B4"/>
<proteinExistence type="predicted"/>
<reference evidence="1" key="1">
    <citation type="submission" date="2014-05" db="EMBL/GenBank/DDBJ databases">
        <title>The genome and life-stage specific transcriptomes of Globodera pallida elucidate key aspects of plant parasitism by a cyst nematode.</title>
        <authorList>
            <person name="Cotton J.A."/>
            <person name="Lilley C.J."/>
            <person name="Jones L.M."/>
            <person name="Kikuchi T."/>
            <person name="Reid A.J."/>
            <person name="Thorpe P."/>
            <person name="Tsai I.J."/>
            <person name="Beasley H."/>
            <person name="Blok V."/>
            <person name="Cock P.J.A."/>
            <person name="Van den Akker S.E."/>
            <person name="Holroyd N."/>
            <person name="Hunt M."/>
            <person name="Mantelin S."/>
            <person name="Naghra H."/>
            <person name="Pain A."/>
            <person name="Palomares-Rius J.E."/>
            <person name="Zarowiecki M."/>
            <person name="Berriman M."/>
            <person name="Jones J.T."/>
            <person name="Urwin P.E."/>
        </authorList>
    </citation>
    <scope>NUCLEOTIDE SEQUENCE [LARGE SCALE GENOMIC DNA]</scope>
    <source>
        <strain evidence="1">Lindley</strain>
    </source>
</reference>
<dbReference type="Proteomes" id="UP000050741">
    <property type="component" value="Unassembled WGS sequence"/>
</dbReference>
<name>A0A183C7B4_GLOPA</name>
<keyword evidence="1" id="KW-1185">Reference proteome</keyword>
<evidence type="ECO:0000313" key="1">
    <source>
        <dbReference type="Proteomes" id="UP000050741"/>
    </source>
</evidence>
<organism evidence="1 2">
    <name type="scientific">Globodera pallida</name>
    <name type="common">Potato cyst nematode worm</name>
    <name type="synonym">Heterodera pallida</name>
    <dbReference type="NCBI Taxonomy" id="36090"/>
    <lineage>
        <taxon>Eukaryota</taxon>
        <taxon>Metazoa</taxon>
        <taxon>Ecdysozoa</taxon>
        <taxon>Nematoda</taxon>
        <taxon>Chromadorea</taxon>
        <taxon>Rhabditida</taxon>
        <taxon>Tylenchina</taxon>
        <taxon>Tylenchomorpha</taxon>
        <taxon>Tylenchoidea</taxon>
        <taxon>Heteroderidae</taxon>
        <taxon>Heteroderinae</taxon>
        <taxon>Globodera</taxon>
    </lineage>
</organism>
<protein>
    <submittedName>
        <fullName evidence="2">MIC60 protein</fullName>
    </submittedName>
</protein>
<dbReference type="WBParaSite" id="GPLIN_000876000">
    <property type="protein sequence ID" value="GPLIN_000876000"/>
    <property type="gene ID" value="GPLIN_000876000"/>
</dbReference>
<evidence type="ECO:0000313" key="2">
    <source>
        <dbReference type="WBParaSite" id="GPLIN_000876000"/>
    </source>
</evidence>
<accession>A0A183C7B4</accession>
<reference evidence="2" key="2">
    <citation type="submission" date="2016-06" db="UniProtKB">
        <authorList>
            <consortium name="WormBaseParasite"/>
        </authorList>
    </citation>
    <scope>IDENTIFICATION</scope>
</reference>
<sequence>MEEDIKRAFNKLSKARETDVLDGPLDASEEVLQRKLTAKQHEERALLSLISRLRSHQRTLQLEKVRLDQFYEESIKKEMFGTADDRIEGL</sequence>